<evidence type="ECO:0000313" key="2">
    <source>
        <dbReference type="EMBL" id="MQL51755.1"/>
    </source>
</evidence>
<evidence type="ECO:0000256" key="1">
    <source>
        <dbReference type="SAM" id="MobiDB-lite"/>
    </source>
</evidence>
<proteinExistence type="predicted"/>
<dbReference type="EMBL" id="WHYR01000011">
    <property type="protein sequence ID" value="MQL51755.1"/>
    <property type="molecule type" value="Genomic_DNA"/>
</dbReference>
<organism evidence="2 3">
    <name type="scientific">Desulfofundulus thermobenzoicus</name>
    <dbReference type="NCBI Taxonomy" id="29376"/>
    <lineage>
        <taxon>Bacteria</taxon>
        <taxon>Bacillati</taxon>
        <taxon>Bacillota</taxon>
        <taxon>Clostridia</taxon>
        <taxon>Eubacteriales</taxon>
        <taxon>Peptococcaceae</taxon>
        <taxon>Desulfofundulus</taxon>
    </lineage>
</organism>
<name>A0A6N7IP00_9FIRM</name>
<keyword evidence="3" id="KW-1185">Reference proteome</keyword>
<feature type="compositionally biased region" description="Basic and acidic residues" evidence="1">
    <location>
        <begin position="1"/>
        <end position="34"/>
    </location>
</feature>
<comment type="caution">
    <text evidence="2">The sequence shown here is derived from an EMBL/GenBank/DDBJ whole genome shotgun (WGS) entry which is preliminary data.</text>
</comment>
<feature type="region of interest" description="Disordered" evidence="1">
    <location>
        <begin position="1"/>
        <end position="69"/>
    </location>
</feature>
<dbReference type="RefSeq" id="WP_152945688.1">
    <property type="nucleotide sequence ID" value="NZ_WHYR01000011.1"/>
</dbReference>
<dbReference type="Proteomes" id="UP000441717">
    <property type="component" value="Unassembled WGS sequence"/>
</dbReference>
<gene>
    <name evidence="2" type="ORF">GFC01_05660</name>
</gene>
<dbReference type="OrthoDB" id="1787170at2"/>
<protein>
    <submittedName>
        <fullName evidence="2">Uncharacterized protein</fullName>
    </submittedName>
</protein>
<dbReference type="AlphaFoldDB" id="A0A6N7IP00"/>
<reference evidence="2 3" key="1">
    <citation type="submission" date="2019-10" db="EMBL/GenBank/DDBJ databases">
        <title>Comparative genomics of sulfur disproportionating microorganisms.</title>
        <authorList>
            <person name="Ward L.M."/>
            <person name="Bertran E."/>
            <person name="Johnston D."/>
        </authorList>
    </citation>
    <scope>NUCLEOTIDE SEQUENCE [LARGE SCALE GENOMIC DNA]</scope>
    <source>
        <strain evidence="2 3">DSM 14055</strain>
    </source>
</reference>
<sequence length="69" mass="7988">MTIPRRPGDKGYQKPETISDLHRPPGAPRPREIKSQQAQLESAHRHGTNKSVKWPMSYKTGQREKPEER</sequence>
<evidence type="ECO:0000313" key="3">
    <source>
        <dbReference type="Proteomes" id="UP000441717"/>
    </source>
</evidence>
<accession>A0A6N7IP00</accession>